<accession>A0A2D6YIA6</accession>
<evidence type="ECO:0000313" key="2">
    <source>
        <dbReference type="EMBL" id="MAH62926.1"/>
    </source>
</evidence>
<protein>
    <submittedName>
        <fullName evidence="2">Uncharacterized protein</fullName>
    </submittedName>
</protein>
<sequence length="79" mass="9668">MSKHAQYHREDLLPEDRNRENEKKKDENFLNLWSYLSRRYPDIDIESKPFIELIQVKMALEGPRELRHWSSDIATVRKR</sequence>
<gene>
    <name evidence="2" type="ORF">CMN54_05660</name>
</gene>
<evidence type="ECO:0000313" key="3">
    <source>
        <dbReference type="Proteomes" id="UP000226525"/>
    </source>
</evidence>
<organism evidence="2 3">
    <name type="scientific">SAR324 cluster bacterium</name>
    <dbReference type="NCBI Taxonomy" id="2024889"/>
    <lineage>
        <taxon>Bacteria</taxon>
        <taxon>Deltaproteobacteria</taxon>
        <taxon>SAR324 cluster</taxon>
    </lineage>
</organism>
<dbReference type="AlphaFoldDB" id="A0A2D6YIA6"/>
<evidence type="ECO:0000256" key="1">
    <source>
        <dbReference type="SAM" id="MobiDB-lite"/>
    </source>
</evidence>
<feature type="region of interest" description="Disordered" evidence="1">
    <location>
        <begin position="1"/>
        <end position="24"/>
    </location>
</feature>
<dbReference type="Proteomes" id="UP000226525">
    <property type="component" value="Unassembled WGS sequence"/>
</dbReference>
<feature type="compositionally biased region" description="Basic and acidic residues" evidence="1">
    <location>
        <begin position="7"/>
        <end position="24"/>
    </location>
</feature>
<proteinExistence type="predicted"/>
<name>A0A2D6YIA6_9DELT</name>
<dbReference type="EMBL" id="NZEX01000061">
    <property type="protein sequence ID" value="MAH62926.1"/>
    <property type="molecule type" value="Genomic_DNA"/>
</dbReference>
<comment type="caution">
    <text evidence="2">The sequence shown here is derived from an EMBL/GenBank/DDBJ whole genome shotgun (WGS) entry which is preliminary data.</text>
</comment>
<reference evidence="3" key="1">
    <citation type="submission" date="2017-09" db="EMBL/GenBank/DDBJ databases">
        <title>The Reconstruction of 2,631 Draft Metagenome-Assembled Genomes from the Global Oceans.</title>
        <authorList>
            <person name="Tully B.J."/>
            <person name="Graham E.D."/>
            <person name="Heidelberg J.F."/>
        </authorList>
    </citation>
    <scope>NUCLEOTIDE SEQUENCE [LARGE SCALE GENOMIC DNA]</scope>
</reference>